<accession>A0A3B0CH17</accession>
<keyword evidence="1" id="KW-1133">Transmembrane helix</keyword>
<protein>
    <submittedName>
        <fullName evidence="2">DUF1361 domain-containing protein</fullName>
    </submittedName>
</protein>
<name>A0A3B0CH17_9BACL</name>
<dbReference type="Pfam" id="PF07099">
    <property type="entry name" value="DUF1361"/>
    <property type="match status" value="1"/>
</dbReference>
<keyword evidence="3" id="KW-1185">Reference proteome</keyword>
<gene>
    <name evidence="2" type="ORF">D7M11_11205</name>
</gene>
<dbReference type="Proteomes" id="UP000282311">
    <property type="component" value="Unassembled WGS sequence"/>
</dbReference>
<comment type="caution">
    <text evidence="2">The sequence shown here is derived from an EMBL/GenBank/DDBJ whole genome shotgun (WGS) entry which is preliminary data.</text>
</comment>
<evidence type="ECO:0000256" key="1">
    <source>
        <dbReference type="SAM" id="Phobius"/>
    </source>
</evidence>
<reference evidence="2 3" key="1">
    <citation type="journal article" date="2007" name="Int. J. Syst. Evol. Microbiol.">
        <title>Paenibacillus ginsengarvi sp. nov., isolated from soil from ginseng cultivation.</title>
        <authorList>
            <person name="Yoon M.H."/>
            <person name="Ten L.N."/>
            <person name="Im W.T."/>
        </authorList>
    </citation>
    <scope>NUCLEOTIDE SEQUENCE [LARGE SCALE GENOMIC DNA]</scope>
    <source>
        <strain evidence="2 3">KCTC 13059</strain>
    </source>
</reference>
<evidence type="ECO:0000313" key="2">
    <source>
        <dbReference type="EMBL" id="RKN85075.1"/>
    </source>
</evidence>
<proteinExistence type="predicted"/>
<feature type="transmembrane region" description="Helical" evidence="1">
    <location>
        <begin position="86"/>
        <end position="105"/>
    </location>
</feature>
<dbReference type="InterPro" id="IPR009793">
    <property type="entry name" value="DUF1361"/>
</dbReference>
<keyword evidence="1" id="KW-0812">Transmembrane</keyword>
<feature type="transmembrane region" description="Helical" evidence="1">
    <location>
        <begin position="168"/>
        <end position="190"/>
    </location>
</feature>
<feature type="transmembrane region" description="Helical" evidence="1">
    <location>
        <begin position="12"/>
        <end position="35"/>
    </location>
</feature>
<feature type="transmembrane region" description="Helical" evidence="1">
    <location>
        <begin position="117"/>
        <end position="138"/>
    </location>
</feature>
<organism evidence="2 3">
    <name type="scientific">Paenibacillus ginsengarvi</name>
    <dbReference type="NCBI Taxonomy" id="400777"/>
    <lineage>
        <taxon>Bacteria</taxon>
        <taxon>Bacillati</taxon>
        <taxon>Bacillota</taxon>
        <taxon>Bacilli</taxon>
        <taxon>Bacillales</taxon>
        <taxon>Paenibacillaceae</taxon>
        <taxon>Paenibacillus</taxon>
    </lineage>
</organism>
<dbReference type="RefSeq" id="WP_120747280.1">
    <property type="nucleotide sequence ID" value="NZ_RBAH01000006.1"/>
</dbReference>
<evidence type="ECO:0000313" key="3">
    <source>
        <dbReference type="Proteomes" id="UP000282311"/>
    </source>
</evidence>
<feature type="transmembrane region" description="Helical" evidence="1">
    <location>
        <begin position="47"/>
        <end position="66"/>
    </location>
</feature>
<dbReference type="AlphaFoldDB" id="A0A3B0CH17"/>
<keyword evidence="1" id="KW-0472">Membrane</keyword>
<sequence length="206" mass="22834">MVGVRIVYMNSLSFYWLIVPNLLLAWIPLLASLYVCRSLRDGRRPGIAAAALAVVWLAFYPNASYIVTDLKHLSYISTERTLYYDLSVNMLAAVLGWLLGALSLYGIHAEVKRRAGAVAGGLFAGAVTVLGAIGVYLGRVLRWNSWDLLRKPGRIITDVLHIAADPQALLFIAAFSAMTGTLYFMLYQLADKSGLYFAKQVHYNDR</sequence>
<dbReference type="EMBL" id="RBAH01000006">
    <property type="protein sequence ID" value="RKN85075.1"/>
    <property type="molecule type" value="Genomic_DNA"/>
</dbReference>